<proteinExistence type="inferred from homology"/>
<evidence type="ECO:0000259" key="23">
    <source>
        <dbReference type="Pfam" id="PF02875"/>
    </source>
</evidence>
<sequence>MDYQEAVDYLYSLQMHKIKLGLEAMRRFLDQVGSPERGLRCVHVAGTNGKGSVSANLVAILGRAGYRAGLYTSPHLSDVRERFRLGDRYIDRETFARLATRIRKVLGPEQITFFEFCTALALLWFAERQVDVVVLETGMGGRLDATNVVTPMVAIITSISMDHEAYLGANLTEVAGEKAGIIKAGVPVISSATVPEAAAVVERTCRERGAALYVLGRDFDYRDDPDGRWTWNGLIPPLQRTIGGLRCALRGGYQRQNSSVAIAAALLLGQFGYPLEPAAIAAGVAAVSWPGRMEYFQADIVSEPGELGDAGPDQRWYLLDGAHNPDGVQRLVEALVAEFGDRRLVCVWGAMGDKDLTTALAAISPVVHRLILTSAPGERAATPERLLACLPPDGQAKADCVADIRAALARAGAVSGPEDCIVVAGSLYLLGEVRKILRGEVVDG</sequence>
<dbReference type="PANTHER" id="PTHR11136:SF0">
    <property type="entry name" value="DIHYDROFOLATE SYNTHETASE-RELATED"/>
    <property type="match status" value="1"/>
</dbReference>
<dbReference type="Proteomes" id="UP000539642">
    <property type="component" value="Unassembled WGS sequence"/>
</dbReference>
<dbReference type="EC" id="6.3.2.12" evidence="6"/>
<dbReference type="GO" id="GO:0046654">
    <property type="term" value="P:tetrahydrofolate biosynthetic process"/>
    <property type="evidence" value="ECO:0007669"/>
    <property type="project" value="UniProtKB-UniPathway"/>
</dbReference>
<dbReference type="GO" id="GO:0046872">
    <property type="term" value="F:metal ion binding"/>
    <property type="evidence" value="ECO:0007669"/>
    <property type="project" value="UniProtKB-KW"/>
</dbReference>
<dbReference type="PIRSF" id="PIRSF001563">
    <property type="entry name" value="Folylpolyglu_synth"/>
    <property type="match status" value="1"/>
</dbReference>
<dbReference type="GO" id="GO:0005737">
    <property type="term" value="C:cytoplasm"/>
    <property type="evidence" value="ECO:0007669"/>
    <property type="project" value="TreeGrafter"/>
</dbReference>
<dbReference type="EMBL" id="JACHEO010000005">
    <property type="protein sequence ID" value="MBB5347587.1"/>
    <property type="molecule type" value="Genomic_DNA"/>
</dbReference>
<dbReference type="InterPro" id="IPR018109">
    <property type="entry name" value="Folylpolyglutamate_synth_CS"/>
</dbReference>
<dbReference type="InterPro" id="IPR001645">
    <property type="entry name" value="Folylpolyglutamate_synth"/>
</dbReference>
<evidence type="ECO:0000313" key="26">
    <source>
        <dbReference type="Proteomes" id="UP000539642"/>
    </source>
</evidence>
<dbReference type="PROSITE" id="PS01012">
    <property type="entry name" value="FOLYLPOLYGLU_SYNT_2"/>
    <property type="match status" value="1"/>
</dbReference>
<comment type="catalytic activity">
    <reaction evidence="18">
        <text>(6S)-5,6,7,8-tetrahydrofolyl-(gamma-L-Glu)(n) + L-glutamate + ATP = (6S)-5,6,7,8-tetrahydrofolyl-(gamma-L-Glu)(n+1) + ADP + phosphate + H(+)</text>
        <dbReference type="Rhea" id="RHEA:10580"/>
        <dbReference type="Rhea" id="RHEA-COMP:14738"/>
        <dbReference type="Rhea" id="RHEA-COMP:14740"/>
        <dbReference type="ChEBI" id="CHEBI:15378"/>
        <dbReference type="ChEBI" id="CHEBI:29985"/>
        <dbReference type="ChEBI" id="CHEBI:30616"/>
        <dbReference type="ChEBI" id="CHEBI:43474"/>
        <dbReference type="ChEBI" id="CHEBI:141005"/>
        <dbReference type="ChEBI" id="CHEBI:456216"/>
        <dbReference type="EC" id="6.3.2.17"/>
    </reaction>
</comment>
<comment type="cofactor">
    <cofactor evidence="1">
        <name>Mg(2+)</name>
        <dbReference type="ChEBI" id="CHEBI:18420"/>
    </cofactor>
</comment>
<dbReference type="InterPro" id="IPR036615">
    <property type="entry name" value="Mur_ligase_C_dom_sf"/>
</dbReference>
<evidence type="ECO:0000256" key="20">
    <source>
        <dbReference type="ARBA" id="ARBA00049035"/>
    </source>
</evidence>
<comment type="catalytic activity">
    <reaction evidence="21">
        <text>7,8-dihydropteroate + L-glutamate + ATP = 7,8-dihydrofolate + ADP + phosphate + H(+)</text>
        <dbReference type="Rhea" id="RHEA:23584"/>
        <dbReference type="ChEBI" id="CHEBI:15378"/>
        <dbReference type="ChEBI" id="CHEBI:17839"/>
        <dbReference type="ChEBI" id="CHEBI:29985"/>
        <dbReference type="ChEBI" id="CHEBI:30616"/>
        <dbReference type="ChEBI" id="CHEBI:43474"/>
        <dbReference type="ChEBI" id="CHEBI:57451"/>
        <dbReference type="ChEBI" id="CHEBI:456216"/>
        <dbReference type="EC" id="6.3.2.12"/>
    </reaction>
</comment>
<evidence type="ECO:0000259" key="24">
    <source>
        <dbReference type="Pfam" id="PF08245"/>
    </source>
</evidence>
<keyword evidence="10" id="KW-0479">Metal-binding</keyword>
<dbReference type="InterPro" id="IPR036565">
    <property type="entry name" value="Mur-like_cat_sf"/>
</dbReference>
<keyword evidence="13" id="KW-0460">Magnesium</keyword>
<dbReference type="EC" id="6.3.2.17" evidence="7"/>
<evidence type="ECO:0000256" key="22">
    <source>
        <dbReference type="PIRNR" id="PIRNR001563"/>
    </source>
</evidence>
<keyword evidence="26" id="KW-1185">Reference proteome</keyword>
<comment type="pathway">
    <text evidence="4">Cofactor biosynthesis; tetrahydrofolylpolyglutamate biosynthesis.</text>
</comment>
<name>A0A840UMU0_9BACT</name>
<comment type="pathway">
    <text evidence="3">Cofactor biosynthesis; tetrahydrofolate biosynthesis; 7,8-dihydrofolate from 2-amino-4-hydroxy-6-hydroxymethyl-7,8-dihydropteridine diphosphate and 4-aminobenzoate: step 2/2.</text>
</comment>
<dbReference type="Pfam" id="PF08245">
    <property type="entry name" value="Mur_ligase_M"/>
    <property type="match status" value="1"/>
</dbReference>
<dbReference type="SUPFAM" id="SSF53244">
    <property type="entry name" value="MurD-like peptide ligases, peptide-binding domain"/>
    <property type="match status" value="1"/>
</dbReference>
<feature type="domain" description="Mur ligase C-terminal" evidence="23">
    <location>
        <begin position="315"/>
        <end position="426"/>
    </location>
</feature>
<dbReference type="RefSeq" id="WP_183349479.1">
    <property type="nucleotide sequence ID" value="NZ_JACHEO010000005.1"/>
</dbReference>
<evidence type="ECO:0000256" key="12">
    <source>
        <dbReference type="ARBA" id="ARBA00022840"/>
    </source>
</evidence>
<dbReference type="NCBIfam" id="TIGR01499">
    <property type="entry name" value="folC"/>
    <property type="match status" value="1"/>
</dbReference>
<comment type="catalytic activity">
    <reaction evidence="19">
        <text>10-formyltetrahydrofolyl-(gamma-L-Glu)(n) + L-glutamate + ATP = 10-formyltetrahydrofolyl-(gamma-L-Glu)(n+1) + ADP + phosphate + H(+)</text>
        <dbReference type="Rhea" id="RHEA:51904"/>
        <dbReference type="Rhea" id="RHEA-COMP:13088"/>
        <dbReference type="Rhea" id="RHEA-COMP:14300"/>
        <dbReference type="ChEBI" id="CHEBI:15378"/>
        <dbReference type="ChEBI" id="CHEBI:29985"/>
        <dbReference type="ChEBI" id="CHEBI:30616"/>
        <dbReference type="ChEBI" id="CHEBI:43474"/>
        <dbReference type="ChEBI" id="CHEBI:134413"/>
        <dbReference type="ChEBI" id="CHEBI:456216"/>
        <dbReference type="EC" id="6.3.2.17"/>
    </reaction>
</comment>
<organism evidence="25 26">
    <name type="scientific">Desulfoprunum benzoelyticum</name>
    <dbReference type="NCBI Taxonomy" id="1506996"/>
    <lineage>
        <taxon>Bacteria</taxon>
        <taxon>Pseudomonadati</taxon>
        <taxon>Thermodesulfobacteriota</taxon>
        <taxon>Desulfobulbia</taxon>
        <taxon>Desulfobulbales</taxon>
        <taxon>Desulfobulbaceae</taxon>
        <taxon>Desulfoprunum</taxon>
    </lineage>
</organism>
<evidence type="ECO:0000256" key="5">
    <source>
        <dbReference type="ARBA" id="ARBA00008276"/>
    </source>
</evidence>
<evidence type="ECO:0000256" key="1">
    <source>
        <dbReference type="ARBA" id="ARBA00001946"/>
    </source>
</evidence>
<evidence type="ECO:0000256" key="11">
    <source>
        <dbReference type="ARBA" id="ARBA00022741"/>
    </source>
</evidence>
<protein>
    <recommendedName>
        <fullName evidence="8">Dihydrofolate synthase/folylpolyglutamate synthase</fullName>
        <ecNumber evidence="6">6.3.2.12</ecNumber>
        <ecNumber evidence="7">6.3.2.17</ecNumber>
    </recommendedName>
    <alternativeName>
        <fullName evidence="17">Folylpoly-gamma-glutamate synthetase-dihydrofolate synthetase</fullName>
    </alternativeName>
    <alternativeName>
        <fullName evidence="15">Folylpolyglutamate synthetase</fullName>
    </alternativeName>
    <alternativeName>
        <fullName evidence="16">Tetrahydrofolylpolyglutamate synthase</fullName>
    </alternativeName>
</protein>
<evidence type="ECO:0000256" key="15">
    <source>
        <dbReference type="ARBA" id="ARBA00030048"/>
    </source>
</evidence>
<dbReference type="InterPro" id="IPR004101">
    <property type="entry name" value="Mur_ligase_C"/>
</dbReference>
<comment type="catalytic activity">
    <reaction evidence="20">
        <text>(6R)-5,10-methylenetetrahydrofolyl-(gamma-L-Glu)(n) + L-glutamate + ATP = (6R)-5,10-methylenetetrahydrofolyl-(gamma-L-Glu)(n+1) + ADP + phosphate + H(+)</text>
        <dbReference type="Rhea" id="RHEA:51912"/>
        <dbReference type="Rhea" id="RHEA-COMP:13257"/>
        <dbReference type="Rhea" id="RHEA-COMP:13258"/>
        <dbReference type="ChEBI" id="CHEBI:15378"/>
        <dbReference type="ChEBI" id="CHEBI:29985"/>
        <dbReference type="ChEBI" id="CHEBI:30616"/>
        <dbReference type="ChEBI" id="CHEBI:43474"/>
        <dbReference type="ChEBI" id="CHEBI:136572"/>
        <dbReference type="ChEBI" id="CHEBI:456216"/>
        <dbReference type="EC" id="6.3.2.17"/>
    </reaction>
</comment>
<reference evidence="25 26" key="1">
    <citation type="submission" date="2020-08" db="EMBL/GenBank/DDBJ databases">
        <title>Genomic Encyclopedia of Type Strains, Phase IV (KMG-IV): sequencing the most valuable type-strain genomes for metagenomic binning, comparative biology and taxonomic classification.</title>
        <authorList>
            <person name="Goeker M."/>
        </authorList>
    </citation>
    <scope>NUCLEOTIDE SEQUENCE [LARGE SCALE GENOMIC DNA]</scope>
    <source>
        <strain evidence="25 26">DSM 28570</strain>
    </source>
</reference>
<dbReference type="InterPro" id="IPR013221">
    <property type="entry name" value="Mur_ligase_cen"/>
</dbReference>
<evidence type="ECO:0000256" key="19">
    <source>
        <dbReference type="ARBA" id="ARBA00047808"/>
    </source>
</evidence>
<dbReference type="GO" id="GO:0008841">
    <property type="term" value="F:dihydrofolate synthase activity"/>
    <property type="evidence" value="ECO:0007669"/>
    <property type="project" value="UniProtKB-EC"/>
</dbReference>
<evidence type="ECO:0000256" key="2">
    <source>
        <dbReference type="ARBA" id="ARBA00002714"/>
    </source>
</evidence>
<evidence type="ECO:0000256" key="21">
    <source>
        <dbReference type="ARBA" id="ARBA00049161"/>
    </source>
</evidence>
<evidence type="ECO:0000256" key="8">
    <source>
        <dbReference type="ARBA" id="ARBA00019357"/>
    </source>
</evidence>
<dbReference type="AlphaFoldDB" id="A0A840UMU0"/>
<dbReference type="SUPFAM" id="SSF53623">
    <property type="entry name" value="MurD-like peptide ligases, catalytic domain"/>
    <property type="match status" value="1"/>
</dbReference>
<keyword evidence="9 22" id="KW-0436">Ligase</keyword>
<dbReference type="Pfam" id="PF02875">
    <property type="entry name" value="Mur_ligase_C"/>
    <property type="match status" value="1"/>
</dbReference>
<gene>
    <name evidence="25" type="ORF">HNQ81_001308</name>
</gene>
<evidence type="ECO:0000256" key="10">
    <source>
        <dbReference type="ARBA" id="ARBA00022723"/>
    </source>
</evidence>
<dbReference type="GO" id="GO:0005524">
    <property type="term" value="F:ATP binding"/>
    <property type="evidence" value="ECO:0007669"/>
    <property type="project" value="UniProtKB-KW"/>
</dbReference>
<evidence type="ECO:0000256" key="14">
    <source>
        <dbReference type="ARBA" id="ARBA00022909"/>
    </source>
</evidence>
<evidence type="ECO:0000313" key="25">
    <source>
        <dbReference type="EMBL" id="MBB5347587.1"/>
    </source>
</evidence>
<dbReference type="Gene3D" id="3.90.190.20">
    <property type="entry name" value="Mur ligase, C-terminal domain"/>
    <property type="match status" value="1"/>
</dbReference>
<evidence type="ECO:0000256" key="17">
    <source>
        <dbReference type="ARBA" id="ARBA00032510"/>
    </source>
</evidence>
<keyword evidence="11 22" id="KW-0547">Nucleotide-binding</keyword>
<comment type="caution">
    <text evidence="25">The sequence shown here is derived from an EMBL/GenBank/DDBJ whole genome shotgun (WGS) entry which is preliminary data.</text>
</comment>
<evidence type="ECO:0000256" key="4">
    <source>
        <dbReference type="ARBA" id="ARBA00005150"/>
    </source>
</evidence>
<evidence type="ECO:0000256" key="13">
    <source>
        <dbReference type="ARBA" id="ARBA00022842"/>
    </source>
</evidence>
<accession>A0A840UMU0</accession>
<comment type="similarity">
    <text evidence="5 22">Belongs to the folylpolyglutamate synthase family.</text>
</comment>
<evidence type="ECO:0000256" key="9">
    <source>
        <dbReference type="ARBA" id="ARBA00022598"/>
    </source>
</evidence>
<dbReference type="PANTHER" id="PTHR11136">
    <property type="entry name" value="FOLYLPOLYGLUTAMATE SYNTHASE-RELATED"/>
    <property type="match status" value="1"/>
</dbReference>
<dbReference type="FunFam" id="3.40.1190.10:FF:000011">
    <property type="entry name" value="Folylpolyglutamate synthase/dihydrofolate synthase"/>
    <property type="match status" value="1"/>
</dbReference>
<dbReference type="GO" id="GO:0046656">
    <property type="term" value="P:folic acid biosynthetic process"/>
    <property type="evidence" value="ECO:0007669"/>
    <property type="project" value="UniProtKB-KW"/>
</dbReference>
<evidence type="ECO:0000256" key="3">
    <source>
        <dbReference type="ARBA" id="ARBA00004799"/>
    </source>
</evidence>
<dbReference type="Gene3D" id="3.40.1190.10">
    <property type="entry name" value="Mur-like, catalytic domain"/>
    <property type="match status" value="1"/>
</dbReference>
<evidence type="ECO:0000256" key="16">
    <source>
        <dbReference type="ARBA" id="ARBA00030592"/>
    </source>
</evidence>
<dbReference type="UniPathway" id="UPA00077">
    <property type="reaction ID" value="UER00157"/>
</dbReference>
<keyword evidence="14" id="KW-0289">Folate biosynthesis</keyword>
<comment type="function">
    <text evidence="2">Functions in two distinct reactions of the de novo folate biosynthetic pathway. Catalyzes the addition of a glutamate residue to dihydropteroate (7,8-dihydropteroate or H2Pte) to form dihydrofolate (7,8-dihydrofolate monoglutamate or H2Pte-Glu). Also catalyzes successive additions of L-glutamate to tetrahydrofolate or 10-formyltetrahydrofolate or 5,10-methylenetetrahydrofolate, leading to folylpolyglutamate derivatives.</text>
</comment>
<feature type="domain" description="Mur ligase central" evidence="24">
    <location>
        <begin position="44"/>
        <end position="183"/>
    </location>
</feature>
<evidence type="ECO:0000256" key="7">
    <source>
        <dbReference type="ARBA" id="ARBA00013025"/>
    </source>
</evidence>
<evidence type="ECO:0000256" key="6">
    <source>
        <dbReference type="ARBA" id="ARBA00013023"/>
    </source>
</evidence>
<evidence type="ECO:0000256" key="18">
    <source>
        <dbReference type="ARBA" id="ARBA00047493"/>
    </source>
</evidence>
<dbReference type="GO" id="GO:0004326">
    <property type="term" value="F:tetrahydrofolylpolyglutamate synthase activity"/>
    <property type="evidence" value="ECO:0007669"/>
    <property type="project" value="UniProtKB-EC"/>
</dbReference>
<keyword evidence="12 22" id="KW-0067">ATP-binding</keyword>